<name>H9M823_PHLSQ</name>
<protein>
    <submittedName>
        <fullName evidence="1">Uncharacterized protein</fullName>
    </submittedName>
</protein>
<evidence type="ECO:0000313" key="1">
    <source>
        <dbReference type="EMBL" id="AEV55730.1"/>
    </source>
</evidence>
<dbReference type="AlphaFoldDB" id="H9M823"/>
<sequence length="107" mass="12376">MKPFPKVSFKGNWLRRRLHPPRAKPPAGSFILYNNRFEECQLYLARDRKITQRRENLVTVSIACVSLYERLNLGPVGFESQRANFSISFRSTRAAVNQLASVCPTKY</sequence>
<geneLocation type="mitochondrion" evidence="1"/>
<dbReference type="GeneID" id="12354458"/>
<proteinExistence type="predicted"/>
<dbReference type="EMBL" id="JQ002659">
    <property type="protein sequence ID" value="AEV55730.1"/>
    <property type="molecule type" value="Genomic_DNA"/>
</dbReference>
<accession>H9M823</accession>
<reference evidence="1" key="1">
    <citation type="journal article" date="2012" name="PLoS ONE">
        <title>The Mitochondrial Genome of the Lycophyte Huperzia squarrosa: The Most Archaic Form in Vascular Plants.</title>
        <authorList>
            <person name="Liu Y."/>
            <person name="Wang B."/>
            <person name="Cui P."/>
            <person name="Li L."/>
            <person name="Xue J.Y."/>
            <person name="Yu J."/>
            <person name="Qiu Y.L."/>
        </authorList>
    </citation>
    <scope>NUCLEOTIDE SEQUENCE</scope>
</reference>
<gene>
    <name evidence="1" type="primary">ORF107_1</name>
    <name evidence="1" type="ORF">HusqMp12</name>
</gene>
<dbReference type="RefSeq" id="YP_006234255.1">
    <property type="nucleotide sequence ID" value="NC_017755.1"/>
</dbReference>
<keyword evidence="1" id="KW-0496">Mitochondrion</keyword>
<organism evidence="1">
    <name type="scientific">Phlegmariurus squarrosus</name>
    <name type="common">Rock tassel fern</name>
    <name type="synonym">Lycopodium squarrosum</name>
    <dbReference type="NCBI Taxonomy" id="73615"/>
    <lineage>
        <taxon>Eukaryota</taxon>
        <taxon>Viridiplantae</taxon>
        <taxon>Streptophyta</taxon>
        <taxon>Embryophyta</taxon>
        <taxon>Tracheophyta</taxon>
        <taxon>Lycopodiopsida</taxon>
        <taxon>Lycopodiales</taxon>
        <taxon>Lycopodiaceae</taxon>
        <taxon>Huperzioideae</taxon>
        <taxon>Phlegmariurus</taxon>
    </lineage>
</organism>